<reference evidence="1 2" key="1">
    <citation type="submission" date="2017-11" db="EMBL/GenBank/DDBJ databases">
        <title>Genome sequence of Entomoplasma lucivorax PIPN-2 (ATCC 49196).</title>
        <authorList>
            <person name="Lo W.-S."/>
            <person name="Gasparich G.E."/>
            <person name="Kuo C.-H."/>
        </authorList>
    </citation>
    <scope>NUCLEOTIDE SEQUENCE [LARGE SCALE GENOMIC DNA]</scope>
    <source>
        <strain evidence="1 2">PIPN-2</strain>
    </source>
</reference>
<protein>
    <submittedName>
        <fullName evidence="1">Uncharacterized protein</fullName>
    </submittedName>
</protein>
<organism evidence="1 2">
    <name type="scientific">Williamsoniiplasma lucivorax</name>
    <dbReference type="NCBI Taxonomy" id="209274"/>
    <lineage>
        <taxon>Bacteria</taxon>
        <taxon>Bacillati</taxon>
        <taxon>Mycoplasmatota</taxon>
        <taxon>Mollicutes</taxon>
        <taxon>Entomoplasmatales</taxon>
        <taxon>Williamsoniiplasma</taxon>
    </lineage>
</organism>
<keyword evidence="2" id="KW-1185">Reference proteome</keyword>
<dbReference type="Proteomes" id="UP000237865">
    <property type="component" value="Unassembled WGS sequence"/>
</dbReference>
<evidence type="ECO:0000313" key="1">
    <source>
        <dbReference type="EMBL" id="PPE05744.1"/>
    </source>
</evidence>
<evidence type="ECO:0000313" key="2">
    <source>
        <dbReference type="Proteomes" id="UP000237865"/>
    </source>
</evidence>
<gene>
    <name evidence="1" type="ORF">ELUCI_v1c00310</name>
</gene>
<accession>A0A2S5REK4</accession>
<sequence length="176" mass="20530">MKLITIWKRMNKIIVCLTCIGLIFFGMMVALSVYVADQRKNNDNIVSLQDFGSVKAHSIKNISNIQHENYNGAIADERSSSYYGYDIYYFTFEIGSHKFIYHVSRVKISAVDPTDLQPQQDYLNFIKYVRQTLMDNLILNLSLPKSIFPHMQIASSNVFNGWMLYQTFQTHLNSYW</sequence>
<dbReference type="EMBL" id="PHNE01000001">
    <property type="protein sequence ID" value="PPE05744.1"/>
    <property type="molecule type" value="Genomic_DNA"/>
</dbReference>
<name>A0A2S5REK4_9MOLU</name>
<proteinExistence type="predicted"/>
<comment type="caution">
    <text evidence="1">The sequence shown here is derived from an EMBL/GenBank/DDBJ whole genome shotgun (WGS) entry which is preliminary data.</text>
</comment>
<dbReference type="RefSeq" id="WP_146063641.1">
    <property type="nucleotide sequence ID" value="NZ_PHNE01000001.1"/>
</dbReference>
<dbReference type="AlphaFoldDB" id="A0A2S5REK4"/>